<accession>A2G530</accession>
<protein>
    <submittedName>
        <fullName evidence="2">Beige/BEACH domain containing protein</fullName>
    </submittedName>
</protein>
<dbReference type="InterPro" id="IPR050865">
    <property type="entry name" value="BEACH_Domain"/>
</dbReference>
<dbReference type="Pfam" id="PF02138">
    <property type="entry name" value="Beach"/>
    <property type="match status" value="1"/>
</dbReference>
<dbReference type="KEGG" id="tva:75680797"/>
<dbReference type="InterPro" id="IPR000409">
    <property type="entry name" value="BEACH_dom"/>
</dbReference>
<keyword evidence="3" id="KW-1185">Reference proteome</keyword>
<proteinExistence type="predicted"/>
<dbReference type="eggNOG" id="KOG1787">
    <property type="taxonomic scope" value="Eukaryota"/>
</dbReference>
<evidence type="ECO:0000313" key="2">
    <source>
        <dbReference type="EMBL" id="EAX87734.1"/>
    </source>
</evidence>
<dbReference type="SUPFAM" id="SSF101898">
    <property type="entry name" value="NHL repeat"/>
    <property type="match status" value="1"/>
</dbReference>
<dbReference type="VEuPathDB" id="TrichDB:TVAGG3_0965360"/>
<dbReference type="VEuPathDB" id="TrichDB:TVAGG3_0965390"/>
<organism evidence="2 3">
    <name type="scientific">Trichomonas vaginalis (strain ATCC PRA-98 / G3)</name>
    <dbReference type="NCBI Taxonomy" id="412133"/>
    <lineage>
        <taxon>Eukaryota</taxon>
        <taxon>Metamonada</taxon>
        <taxon>Parabasalia</taxon>
        <taxon>Trichomonadida</taxon>
        <taxon>Trichomonadidae</taxon>
        <taxon>Trichomonas</taxon>
    </lineage>
</organism>
<evidence type="ECO:0000259" key="1">
    <source>
        <dbReference type="PROSITE" id="PS50197"/>
    </source>
</evidence>
<dbReference type="Gene3D" id="1.10.1540.10">
    <property type="entry name" value="BEACH domain"/>
    <property type="match status" value="1"/>
</dbReference>
<dbReference type="InParanoid" id="A2G530"/>
<sequence>MAEPYEIESLPLFQNKHYKTLSRIWDISEHYMDSLIVSNENTFYQSSVAPLMSMYANVGSILFENFSYDNKGFLPSYHFNTNYINISEFIGSYILIFQNQPDKFKEIIDCLIVDSEYKMYSLTIDIVSYIMTHIHKYDINMSTLRYLVLFNLSIISKVLYNFSRFPLYIGFMHLIYNISGLTISDPRIYSDIRFCFAIILNFITSSELSELSKEINQIPNFFSKVEPFLSDLNLVLFTTLKFISALQDKSCDSDKFITDFFKIIAIPQSMSNNQNSSNLIDALTIQKFMVGIKLLTTGGTGSFNRWCVDNSEVFNNSKKIMVEACNEYLSIPYSDIDFIPLDKSYSNISNFTNILTEKLSEIRITFSSTFYYLSTFIEHTIQNNMRFLERDFYSSWLNFQVGCLSSPFYHTHKSFIISSLTWPMSTPRVITPCPCTLPDVKFGVPITEKDFDFEIRNPTFCFHFDSLKYTYLIPFNKINFDCSIKDIITPTSFSEVISTSGHSLFDTFETVFGERDEFVCVFCSRFMRFNQILPCSVFCTKDKFFVIINSKVNNNQLELINDIQSPILFRTISDPINIGMFGKSSLFCGHFVLDIEFENVMGSFIHMWNHLPKALVITIFKCTEFILISNDDDTFPAFFTKELQSRSSTFSQSLPDKPLTFFNQTLDNATNLWSNGHLTSHDYLLFLNSHGGRSFSDLAQYPVFPWIISDCLNDKSPREFRDLTKPMGMQTLDRAQYFESIYKDSNGQYFYGQHYSMSASIHFYLARLPPYSLCEWDLHGGWDHEHRTFQDINGTWQSCSRTNNADVKELIPEFFDIPESFLNPNHFNSENGNEFKVDLPAWAKSAAHFVHAHRFFLEQSHDINKWIDLIFGSSQMGQSAIQSKNVFLPISYQVAPSPDENFDTLTLQLQNWGQCPIVLFKKPHPSRDNCVIQTTTTLFSDLDNIQIAETHFKYNPLKVDFHLSDGIHSLEINPSQLNIIYKSNSKKTFFKDSSIVFSEKVSKSSNNCFIVVDLSVSVSICFRLYFKGSQLSEIRCISSFSNDIPPISTSVNGNDFVAASMFDRHILTWDILRSTIQNKISFEEQLIDCGFDEYNGLLYVLSISRLYVYTVNCLFLSEIELTKRSCSLLVLDFDRCDQVRPVVVGYSDGSICVFNLNAEFNKIEVIYEKSISHFPIVHLVMDSSKQAIYVYDSNDLSFTIYNTMKYALNTKSNSFD</sequence>
<dbReference type="STRING" id="5722.A2G530"/>
<feature type="domain" description="BEACH" evidence="1">
    <location>
        <begin position="658"/>
        <end position="927"/>
    </location>
</feature>
<dbReference type="SUPFAM" id="SSF81837">
    <property type="entry name" value="BEACH domain"/>
    <property type="match status" value="1"/>
</dbReference>
<dbReference type="PROSITE" id="PS50197">
    <property type="entry name" value="BEACH"/>
    <property type="match status" value="1"/>
</dbReference>
<dbReference type="SMART" id="SM01026">
    <property type="entry name" value="Beach"/>
    <property type="match status" value="1"/>
</dbReference>
<dbReference type="AlphaFoldDB" id="A2G530"/>
<dbReference type="CDD" id="cd06071">
    <property type="entry name" value="Beach"/>
    <property type="match status" value="1"/>
</dbReference>
<dbReference type="PANTHER" id="PTHR13743">
    <property type="entry name" value="BEIGE/BEACH-RELATED"/>
    <property type="match status" value="1"/>
</dbReference>
<dbReference type="OrthoDB" id="26681at2759"/>
<gene>
    <name evidence="2" type="ORF">TVAG_450790</name>
</gene>
<dbReference type="EMBL" id="DS114406">
    <property type="protein sequence ID" value="EAX87734.1"/>
    <property type="molecule type" value="Genomic_DNA"/>
</dbReference>
<dbReference type="Proteomes" id="UP000001542">
    <property type="component" value="Unassembled WGS sequence"/>
</dbReference>
<name>A2G530_TRIV3</name>
<dbReference type="InterPro" id="IPR036372">
    <property type="entry name" value="BEACH_dom_sf"/>
</dbReference>
<dbReference type="VEuPathDB" id="TrichDB:TVAG_450790"/>
<dbReference type="SMR" id="A2G530"/>
<evidence type="ECO:0000313" key="3">
    <source>
        <dbReference type="Proteomes" id="UP000001542"/>
    </source>
</evidence>
<reference evidence="2" key="2">
    <citation type="journal article" date="2007" name="Science">
        <title>Draft genome sequence of the sexually transmitted pathogen Trichomonas vaginalis.</title>
        <authorList>
            <person name="Carlton J.M."/>
            <person name="Hirt R.P."/>
            <person name="Silva J.C."/>
            <person name="Delcher A.L."/>
            <person name="Schatz M."/>
            <person name="Zhao Q."/>
            <person name="Wortman J.R."/>
            <person name="Bidwell S.L."/>
            <person name="Alsmark U.C.M."/>
            <person name="Besteiro S."/>
            <person name="Sicheritz-Ponten T."/>
            <person name="Noel C.J."/>
            <person name="Dacks J.B."/>
            <person name="Foster P.G."/>
            <person name="Simillion C."/>
            <person name="Van de Peer Y."/>
            <person name="Miranda-Saavedra D."/>
            <person name="Barton G.J."/>
            <person name="Westrop G.D."/>
            <person name="Mueller S."/>
            <person name="Dessi D."/>
            <person name="Fiori P.L."/>
            <person name="Ren Q."/>
            <person name="Paulsen I."/>
            <person name="Zhang H."/>
            <person name="Bastida-Corcuera F.D."/>
            <person name="Simoes-Barbosa A."/>
            <person name="Brown M.T."/>
            <person name="Hayes R.D."/>
            <person name="Mukherjee M."/>
            <person name="Okumura C.Y."/>
            <person name="Schneider R."/>
            <person name="Smith A.J."/>
            <person name="Vanacova S."/>
            <person name="Villalvazo M."/>
            <person name="Haas B.J."/>
            <person name="Pertea M."/>
            <person name="Feldblyum T.V."/>
            <person name="Utterback T.R."/>
            <person name="Shu C.L."/>
            <person name="Osoegawa K."/>
            <person name="de Jong P.J."/>
            <person name="Hrdy I."/>
            <person name="Horvathova L."/>
            <person name="Zubacova Z."/>
            <person name="Dolezal P."/>
            <person name="Malik S.B."/>
            <person name="Logsdon J.M. Jr."/>
            <person name="Henze K."/>
            <person name="Gupta A."/>
            <person name="Wang C.C."/>
            <person name="Dunne R.L."/>
            <person name="Upcroft J.A."/>
            <person name="Upcroft P."/>
            <person name="White O."/>
            <person name="Salzberg S.L."/>
            <person name="Tang P."/>
            <person name="Chiu C.-H."/>
            <person name="Lee Y.-S."/>
            <person name="Embley T.M."/>
            <person name="Coombs G.H."/>
            <person name="Mottram J.C."/>
            <person name="Tachezy J."/>
            <person name="Fraser-Liggett C.M."/>
            <person name="Johnson P.J."/>
        </authorList>
    </citation>
    <scope>NUCLEOTIDE SEQUENCE [LARGE SCALE GENOMIC DNA]</scope>
    <source>
        <strain evidence="2">G3</strain>
    </source>
</reference>
<reference evidence="2" key="1">
    <citation type="submission" date="2006-10" db="EMBL/GenBank/DDBJ databases">
        <authorList>
            <person name="Amadeo P."/>
            <person name="Zhao Q."/>
            <person name="Wortman J."/>
            <person name="Fraser-Liggett C."/>
            <person name="Carlton J."/>
        </authorList>
    </citation>
    <scope>NUCLEOTIDE SEQUENCE</scope>
    <source>
        <strain evidence="2">G3</strain>
    </source>
</reference>
<dbReference type="PANTHER" id="PTHR13743:SF112">
    <property type="entry name" value="BEACH DOMAIN-CONTAINING PROTEIN"/>
    <property type="match status" value="1"/>
</dbReference>